<dbReference type="STRING" id="414004.CENSYa_1111"/>
<dbReference type="EMBL" id="DP000238">
    <property type="protein sequence ID" value="ABK77740.1"/>
    <property type="molecule type" value="Genomic_DNA"/>
</dbReference>
<dbReference type="EnsemblBacteria" id="ABK77740">
    <property type="protein sequence ID" value="ABK77740"/>
    <property type="gene ID" value="CENSYa_1111"/>
</dbReference>
<gene>
    <name evidence="1" type="ordered locus">CENSYa_1111</name>
</gene>
<dbReference type="Proteomes" id="UP000000758">
    <property type="component" value="Chromosome"/>
</dbReference>
<name>A0RWM3_CENSY</name>
<protein>
    <submittedName>
        <fullName evidence="1">Uncharacterized protein</fullName>
    </submittedName>
</protein>
<evidence type="ECO:0000313" key="1">
    <source>
        <dbReference type="EMBL" id="ABK77740.1"/>
    </source>
</evidence>
<evidence type="ECO:0000313" key="2">
    <source>
        <dbReference type="Proteomes" id="UP000000758"/>
    </source>
</evidence>
<dbReference type="HOGENOM" id="CLU_2949106_0_0_2"/>
<proteinExistence type="predicted"/>
<reference evidence="1 2" key="1">
    <citation type="journal article" date="2006" name="Proc. Natl. Acad. Sci. U.S.A.">
        <title>Genomic analysis of the uncultivated marine crenarchaeote Cenarchaeum symbiosum.</title>
        <authorList>
            <person name="Hallam S.J."/>
            <person name="Konstantinidis K.T."/>
            <person name="Putnam N."/>
            <person name="Schleper C."/>
            <person name="Watanabe Y."/>
            <person name="Sugahara J."/>
            <person name="Preston C."/>
            <person name="de la Torre J."/>
            <person name="Richardson P.M."/>
            <person name="DeLong E.F."/>
        </authorList>
    </citation>
    <scope>NUCLEOTIDE SEQUENCE [LARGE SCALE GENOMIC DNA]</scope>
    <source>
        <strain evidence="2">A</strain>
    </source>
</reference>
<accession>A0RWM3</accession>
<organism evidence="1 2">
    <name type="scientific">Cenarchaeum symbiosum (strain A)</name>
    <dbReference type="NCBI Taxonomy" id="414004"/>
    <lineage>
        <taxon>Archaea</taxon>
        <taxon>Nitrososphaerota</taxon>
        <taxon>Candidatus Cenarchaeales</taxon>
        <taxon>Candidatus Cenarchaeaceae</taxon>
        <taxon>Candidatus Cenarchaeum</taxon>
    </lineage>
</organism>
<dbReference type="KEGG" id="csy:CENSYa_1111"/>
<dbReference type="AlphaFoldDB" id="A0RWM3"/>
<sequence>MTDSHPCGIWTGPNIPSPRKDFLHAGFLDLYVISALQDYLLSRGTMGKDETPFVNKAGP</sequence>
<keyword evidence="2" id="KW-1185">Reference proteome</keyword>